<keyword evidence="2" id="KW-1185">Reference proteome</keyword>
<accession>A0A518H1I3</accession>
<organism evidence="1 2">
    <name type="scientific">Tautonia plasticadhaerens</name>
    <dbReference type="NCBI Taxonomy" id="2527974"/>
    <lineage>
        <taxon>Bacteria</taxon>
        <taxon>Pseudomonadati</taxon>
        <taxon>Planctomycetota</taxon>
        <taxon>Planctomycetia</taxon>
        <taxon>Isosphaerales</taxon>
        <taxon>Isosphaeraceae</taxon>
        <taxon>Tautonia</taxon>
    </lineage>
</organism>
<dbReference type="EMBL" id="CP036426">
    <property type="protein sequence ID" value="QDV34693.1"/>
    <property type="molecule type" value="Genomic_DNA"/>
</dbReference>
<dbReference type="AlphaFoldDB" id="A0A518H1I3"/>
<dbReference type="KEGG" id="tpla:ElP_25870"/>
<gene>
    <name evidence="1" type="ORF">ElP_25870</name>
</gene>
<protein>
    <submittedName>
        <fullName evidence="1">Uncharacterized protein</fullName>
    </submittedName>
</protein>
<name>A0A518H1I3_9BACT</name>
<evidence type="ECO:0000313" key="1">
    <source>
        <dbReference type="EMBL" id="QDV34693.1"/>
    </source>
</evidence>
<evidence type="ECO:0000313" key="2">
    <source>
        <dbReference type="Proteomes" id="UP000317835"/>
    </source>
</evidence>
<proteinExistence type="predicted"/>
<reference evidence="1 2" key="1">
    <citation type="submission" date="2019-02" db="EMBL/GenBank/DDBJ databases">
        <title>Deep-cultivation of Planctomycetes and their phenomic and genomic characterization uncovers novel biology.</title>
        <authorList>
            <person name="Wiegand S."/>
            <person name="Jogler M."/>
            <person name="Boedeker C."/>
            <person name="Pinto D."/>
            <person name="Vollmers J."/>
            <person name="Rivas-Marin E."/>
            <person name="Kohn T."/>
            <person name="Peeters S.H."/>
            <person name="Heuer A."/>
            <person name="Rast P."/>
            <person name="Oberbeckmann S."/>
            <person name="Bunk B."/>
            <person name="Jeske O."/>
            <person name="Meyerdierks A."/>
            <person name="Storesund J.E."/>
            <person name="Kallscheuer N."/>
            <person name="Luecker S."/>
            <person name="Lage O.M."/>
            <person name="Pohl T."/>
            <person name="Merkel B.J."/>
            <person name="Hornburger P."/>
            <person name="Mueller R.-W."/>
            <person name="Bruemmer F."/>
            <person name="Labrenz M."/>
            <person name="Spormann A.M."/>
            <person name="Op den Camp H."/>
            <person name="Overmann J."/>
            <person name="Amann R."/>
            <person name="Jetten M.S.M."/>
            <person name="Mascher T."/>
            <person name="Medema M.H."/>
            <person name="Devos D.P."/>
            <person name="Kaster A.-K."/>
            <person name="Ovreas L."/>
            <person name="Rohde M."/>
            <person name="Galperin M.Y."/>
            <person name="Jogler C."/>
        </authorList>
    </citation>
    <scope>NUCLEOTIDE SEQUENCE [LARGE SCALE GENOMIC DNA]</scope>
    <source>
        <strain evidence="1 2">ElP</strain>
    </source>
</reference>
<sequence length="37" mass="4286">MRPKHYPLDCRQVCRAATEHLQAHLTCPPETRPAAMR</sequence>
<dbReference type="Proteomes" id="UP000317835">
    <property type="component" value="Chromosome"/>
</dbReference>